<dbReference type="Proteomes" id="UP000233837">
    <property type="component" value="Unassembled WGS sequence"/>
</dbReference>
<reference evidence="1 2" key="1">
    <citation type="journal article" date="2016" name="Sci. Rep.">
        <title>The Dendrobium catenatum Lindl. genome sequence provides insights into polysaccharide synthase, floral development and adaptive evolution.</title>
        <authorList>
            <person name="Zhang G.Q."/>
            <person name="Xu Q."/>
            <person name="Bian C."/>
            <person name="Tsai W.C."/>
            <person name="Yeh C.M."/>
            <person name="Liu K.W."/>
            <person name="Yoshida K."/>
            <person name="Zhang L.S."/>
            <person name="Chang S.B."/>
            <person name="Chen F."/>
            <person name="Shi Y."/>
            <person name="Su Y.Y."/>
            <person name="Zhang Y.Q."/>
            <person name="Chen L.J."/>
            <person name="Yin Y."/>
            <person name="Lin M."/>
            <person name="Huang H."/>
            <person name="Deng H."/>
            <person name="Wang Z.W."/>
            <person name="Zhu S.L."/>
            <person name="Zhao X."/>
            <person name="Deng C."/>
            <person name="Niu S.C."/>
            <person name="Huang J."/>
            <person name="Wang M."/>
            <person name="Liu G.H."/>
            <person name="Yang H.J."/>
            <person name="Xiao X.J."/>
            <person name="Hsiao Y.Y."/>
            <person name="Wu W.L."/>
            <person name="Chen Y.Y."/>
            <person name="Mitsuda N."/>
            <person name="Ohme-Takagi M."/>
            <person name="Luo Y.B."/>
            <person name="Van de Peer Y."/>
            <person name="Liu Z.J."/>
        </authorList>
    </citation>
    <scope>NUCLEOTIDE SEQUENCE [LARGE SCALE GENOMIC DNA]</scope>
    <source>
        <tissue evidence="1">The whole plant</tissue>
    </source>
</reference>
<reference evidence="1 2" key="2">
    <citation type="journal article" date="2017" name="Nature">
        <title>The Apostasia genome and the evolution of orchids.</title>
        <authorList>
            <person name="Zhang G.Q."/>
            <person name="Liu K.W."/>
            <person name="Li Z."/>
            <person name="Lohaus R."/>
            <person name="Hsiao Y.Y."/>
            <person name="Niu S.C."/>
            <person name="Wang J.Y."/>
            <person name="Lin Y.C."/>
            <person name="Xu Q."/>
            <person name="Chen L.J."/>
            <person name="Yoshida K."/>
            <person name="Fujiwara S."/>
            <person name="Wang Z.W."/>
            <person name="Zhang Y.Q."/>
            <person name="Mitsuda N."/>
            <person name="Wang M."/>
            <person name="Liu G.H."/>
            <person name="Pecoraro L."/>
            <person name="Huang H.X."/>
            <person name="Xiao X.J."/>
            <person name="Lin M."/>
            <person name="Wu X.Y."/>
            <person name="Wu W.L."/>
            <person name="Chen Y.Y."/>
            <person name="Chang S.B."/>
            <person name="Sakamoto S."/>
            <person name="Ohme-Takagi M."/>
            <person name="Yagi M."/>
            <person name="Zeng S.J."/>
            <person name="Shen C.Y."/>
            <person name="Yeh C.M."/>
            <person name="Luo Y.B."/>
            <person name="Tsai W.C."/>
            <person name="Van de Peer Y."/>
            <person name="Liu Z.J."/>
        </authorList>
    </citation>
    <scope>NUCLEOTIDE SEQUENCE [LARGE SCALE GENOMIC DNA]</scope>
    <source>
        <tissue evidence="1">The whole plant</tissue>
    </source>
</reference>
<accession>A0A2I0VHF9</accession>
<keyword evidence="2" id="KW-1185">Reference proteome</keyword>
<dbReference type="AlphaFoldDB" id="A0A2I0VHF9"/>
<evidence type="ECO:0000313" key="2">
    <source>
        <dbReference type="Proteomes" id="UP000233837"/>
    </source>
</evidence>
<gene>
    <name evidence="1" type="ORF">MA16_Dca028465</name>
</gene>
<name>A0A2I0VHF9_9ASPA</name>
<protein>
    <submittedName>
        <fullName evidence="1">Uncharacterized protein</fullName>
    </submittedName>
</protein>
<sequence length="73" mass="7828">MNRAGAELFDLFPALHSVHHEMVASGSAVAGRTNLQYTNGAGETEGTVRLFCDGSVSLNRTKNYIFCEGPPRG</sequence>
<organism evidence="1 2">
    <name type="scientific">Dendrobium catenatum</name>
    <dbReference type="NCBI Taxonomy" id="906689"/>
    <lineage>
        <taxon>Eukaryota</taxon>
        <taxon>Viridiplantae</taxon>
        <taxon>Streptophyta</taxon>
        <taxon>Embryophyta</taxon>
        <taxon>Tracheophyta</taxon>
        <taxon>Spermatophyta</taxon>
        <taxon>Magnoliopsida</taxon>
        <taxon>Liliopsida</taxon>
        <taxon>Asparagales</taxon>
        <taxon>Orchidaceae</taxon>
        <taxon>Epidendroideae</taxon>
        <taxon>Malaxideae</taxon>
        <taxon>Dendrobiinae</taxon>
        <taxon>Dendrobium</taxon>
    </lineage>
</organism>
<proteinExistence type="predicted"/>
<dbReference type="EMBL" id="KZ504227">
    <property type="protein sequence ID" value="PKU62840.1"/>
    <property type="molecule type" value="Genomic_DNA"/>
</dbReference>
<evidence type="ECO:0000313" key="1">
    <source>
        <dbReference type="EMBL" id="PKU62840.1"/>
    </source>
</evidence>